<reference evidence="2" key="2">
    <citation type="submission" date="2015-06" db="UniProtKB">
        <authorList>
            <consortium name="EnsemblMetazoa"/>
        </authorList>
    </citation>
    <scope>IDENTIFICATION</scope>
</reference>
<feature type="transmembrane region" description="Helical" evidence="1">
    <location>
        <begin position="84"/>
        <end position="103"/>
    </location>
</feature>
<dbReference type="AlphaFoldDB" id="T1JUD9"/>
<evidence type="ECO:0008006" key="4">
    <source>
        <dbReference type="Google" id="ProtNLM"/>
    </source>
</evidence>
<dbReference type="HOGENOM" id="CLU_2239984_0_0_1"/>
<dbReference type="EMBL" id="CAEY01000777">
    <property type="status" value="NOT_ANNOTATED_CDS"/>
    <property type="molecule type" value="Genomic_DNA"/>
</dbReference>
<name>T1JUD9_TETUR</name>
<evidence type="ECO:0000256" key="1">
    <source>
        <dbReference type="SAM" id="Phobius"/>
    </source>
</evidence>
<accession>T1JUD9</accession>
<evidence type="ECO:0000313" key="3">
    <source>
        <dbReference type="Proteomes" id="UP000015104"/>
    </source>
</evidence>
<evidence type="ECO:0000313" key="2">
    <source>
        <dbReference type="EnsemblMetazoa" id="tetur02g00560.1"/>
    </source>
</evidence>
<sequence>MRILGIGSGLFLLCLLWSISIFVWLLTGRAKAPYTSLGPLILLVSTCITTFLLLIPRSPVDEKLVDYPENGKSFFLTQITDWMHFWRILIIFVNVIAAIAGSTKC</sequence>
<dbReference type="EnsemblMetazoa" id="tetur02g00560.1">
    <property type="protein sequence ID" value="tetur02g00560.1"/>
    <property type="gene ID" value="tetur02g00560"/>
</dbReference>
<proteinExistence type="predicted"/>
<keyword evidence="1" id="KW-1133">Transmembrane helix</keyword>
<keyword evidence="1" id="KW-0472">Membrane</keyword>
<feature type="transmembrane region" description="Helical" evidence="1">
    <location>
        <begin position="6"/>
        <end position="25"/>
    </location>
</feature>
<dbReference type="Proteomes" id="UP000015104">
    <property type="component" value="Unassembled WGS sequence"/>
</dbReference>
<keyword evidence="3" id="KW-1185">Reference proteome</keyword>
<keyword evidence="1" id="KW-0812">Transmembrane</keyword>
<organism evidence="2 3">
    <name type="scientific">Tetranychus urticae</name>
    <name type="common">Two-spotted spider mite</name>
    <dbReference type="NCBI Taxonomy" id="32264"/>
    <lineage>
        <taxon>Eukaryota</taxon>
        <taxon>Metazoa</taxon>
        <taxon>Ecdysozoa</taxon>
        <taxon>Arthropoda</taxon>
        <taxon>Chelicerata</taxon>
        <taxon>Arachnida</taxon>
        <taxon>Acari</taxon>
        <taxon>Acariformes</taxon>
        <taxon>Trombidiformes</taxon>
        <taxon>Prostigmata</taxon>
        <taxon>Eleutherengona</taxon>
        <taxon>Raphignathae</taxon>
        <taxon>Tetranychoidea</taxon>
        <taxon>Tetranychidae</taxon>
        <taxon>Tetranychus</taxon>
    </lineage>
</organism>
<feature type="transmembrane region" description="Helical" evidence="1">
    <location>
        <begin position="37"/>
        <end position="55"/>
    </location>
</feature>
<reference evidence="3" key="1">
    <citation type="submission" date="2011-08" db="EMBL/GenBank/DDBJ databases">
        <authorList>
            <person name="Rombauts S."/>
        </authorList>
    </citation>
    <scope>NUCLEOTIDE SEQUENCE</scope>
    <source>
        <strain evidence="3">London</strain>
    </source>
</reference>
<protein>
    <recommendedName>
        <fullName evidence="4">Transmembrane protein 218</fullName>
    </recommendedName>
</protein>